<keyword evidence="1" id="KW-0472">Membrane</keyword>
<sequence length="243" mass="27510">MSSEPQKDGSKRRQWRNFLLEPKFQLKFTVYLIAVALVVAAGLGVFLYRNTRALLDEANNSLEARSRAAEASRELSNATLSNELIKRMGDPVFVAQLEATSKAIDERYEAERAAIVAQKAELERRQRTMWTVFMGAFAAFLVLIALTSIVLTHRVAGPLLRIRRMVKDVAGGTIRPPPYGLRDKDELKDLFDATRGMMHVLRKQVEDDALVLSHALERAQQEGVKSEWMDDLRTLESRIKGRL</sequence>
<feature type="transmembrane region" description="Helical" evidence="1">
    <location>
        <begin position="28"/>
        <end position="48"/>
    </location>
</feature>
<dbReference type="PROSITE" id="PS50885">
    <property type="entry name" value="HAMP"/>
    <property type="match status" value="1"/>
</dbReference>
<keyword evidence="4" id="KW-1185">Reference proteome</keyword>
<proteinExistence type="predicted"/>
<dbReference type="GO" id="GO:0016020">
    <property type="term" value="C:membrane"/>
    <property type="evidence" value="ECO:0007669"/>
    <property type="project" value="InterPro"/>
</dbReference>
<organism evidence="3 4">
    <name type="scientific">Hyalangium minutum</name>
    <dbReference type="NCBI Taxonomy" id="394096"/>
    <lineage>
        <taxon>Bacteria</taxon>
        <taxon>Pseudomonadati</taxon>
        <taxon>Myxococcota</taxon>
        <taxon>Myxococcia</taxon>
        <taxon>Myxococcales</taxon>
        <taxon>Cystobacterineae</taxon>
        <taxon>Archangiaceae</taxon>
        <taxon>Hyalangium</taxon>
    </lineage>
</organism>
<keyword evidence="1" id="KW-1133">Transmembrane helix</keyword>
<evidence type="ECO:0000259" key="2">
    <source>
        <dbReference type="PROSITE" id="PS50885"/>
    </source>
</evidence>
<dbReference type="Gene3D" id="6.10.340.10">
    <property type="match status" value="1"/>
</dbReference>
<dbReference type="RefSeq" id="WP_044199683.1">
    <property type="nucleotide sequence ID" value="NZ_JMCB01000033.1"/>
</dbReference>
<dbReference type="EMBL" id="JMCB01000033">
    <property type="protein sequence ID" value="KFE59539.1"/>
    <property type="molecule type" value="Genomic_DNA"/>
</dbReference>
<evidence type="ECO:0000313" key="3">
    <source>
        <dbReference type="EMBL" id="KFE59539.1"/>
    </source>
</evidence>
<comment type="caution">
    <text evidence="3">The sequence shown here is derived from an EMBL/GenBank/DDBJ whole genome shotgun (WGS) entry which is preliminary data.</text>
</comment>
<dbReference type="GO" id="GO:0007165">
    <property type="term" value="P:signal transduction"/>
    <property type="evidence" value="ECO:0007669"/>
    <property type="project" value="InterPro"/>
</dbReference>
<evidence type="ECO:0000313" key="4">
    <source>
        <dbReference type="Proteomes" id="UP000028725"/>
    </source>
</evidence>
<dbReference type="Proteomes" id="UP000028725">
    <property type="component" value="Unassembled WGS sequence"/>
</dbReference>
<accession>A0A085VVS6</accession>
<feature type="transmembrane region" description="Helical" evidence="1">
    <location>
        <begin position="129"/>
        <end position="151"/>
    </location>
</feature>
<reference evidence="3 4" key="1">
    <citation type="submission" date="2014-04" db="EMBL/GenBank/DDBJ databases">
        <title>Genome assembly of Hyalangium minutum DSM 14724.</title>
        <authorList>
            <person name="Sharma G."/>
            <person name="Subramanian S."/>
        </authorList>
    </citation>
    <scope>NUCLEOTIDE SEQUENCE [LARGE SCALE GENOMIC DNA]</scope>
    <source>
        <strain evidence="3 4">DSM 14724</strain>
    </source>
</reference>
<feature type="domain" description="HAMP" evidence="2">
    <location>
        <begin position="153"/>
        <end position="206"/>
    </location>
</feature>
<name>A0A085VVS6_9BACT</name>
<keyword evidence="1" id="KW-0812">Transmembrane</keyword>
<protein>
    <submittedName>
        <fullName evidence="3">HAMP domain protein</fullName>
    </submittedName>
</protein>
<dbReference type="STRING" id="394096.DB31_6131"/>
<gene>
    <name evidence="3" type="ORF">DB31_6131</name>
</gene>
<evidence type="ECO:0000256" key="1">
    <source>
        <dbReference type="SAM" id="Phobius"/>
    </source>
</evidence>
<dbReference type="InterPro" id="IPR003660">
    <property type="entry name" value="HAMP_dom"/>
</dbReference>
<dbReference type="OrthoDB" id="5503435at2"/>
<dbReference type="AlphaFoldDB" id="A0A085VVS6"/>